<dbReference type="InterPro" id="IPR029068">
    <property type="entry name" value="Glyas_Bleomycin-R_OHBP_Dase"/>
</dbReference>
<dbReference type="PROSITE" id="PS00934">
    <property type="entry name" value="GLYOXALASE_I_1"/>
    <property type="match status" value="1"/>
</dbReference>
<dbReference type="Pfam" id="PF00903">
    <property type="entry name" value="Glyoxalase"/>
    <property type="match status" value="1"/>
</dbReference>
<dbReference type="InterPro" id="IPR004360">
    <property type="entry name" value="Glyas_Fos-R_dOase_dom"/>
</dbReference>
<evidence type="ECO:0000313" key="4">
    <source>
        <dbReference type="Proteomes" id="UP001500888"/>
    </source>
</evidence>
<dbReference type="SUPFAM" id="SSF54593">
    <property type="entry name" value="Glyoxalase/Bleomycin resistance protein/Dihydroxybiphenyl dioxygenase"/>
    <property type="match status" value="1"/>
</dbReference>
<dbReference type="InterPro" id="IPR051332">
    <property type="entry name" value="Fosfomycin_Res_Enzymes"/>
</dbReference>
<keyword evidence="1" id="KW-0479">Metal-binding</keyword>
<dbReference type="InterPro" id="IPR037523">
    <property type="entry name" value="VOC_core"/>
</dbReference>
<feature type="domain" description="VOC" evidence="2">
    <location>
        <begin position="4"/>
        <end position="128"/>
    </location>
</feature>
<dbReference type="PANTHER" id="PTHR36113">
    <property type="entry name" value="LYASE, PUTATIVE-RELATED-RELATED"/>
    <property type="match status" value="1"/>
</dbReference>
<name>A0ABP7JDQ8_9ACTN</name>
<comment type="caution">
    <text evidence="3">The sequence shown here is derived from an EMBL/GenBank/DDBJ whole genome shotgun (WGS) entry which is preliminary data.</text>
</comment>
<evidence type="ECO:0000313" key="3">
    <source>
        <dbReference type="EMBL" id="GAA3841666.1"/>
    </source>
</evidence>
<evidence type="ECO:0000256" key="1">
    <source>
        <dbReference type="ARBA" id="ARBA00022723"/>
    </source>
</evidence>
<protein>
    <submittedName>
        <fullName evidence="3">VOC family protein</fullName>
    </submittedName>
</protein>
<dbReference type="RefSeq" id="WP_344952042.1">
    <property type="nucleotide sequence ID" value="NZ_BAAAZR010000052.1"/>
</dbReference>
<dbReference type="PROSITE" id="PS51819">
    <property type="entry name" value="VOC"/>
    <property type="match status" value="1"/>
</dbReference>
<dbReference type="Gene3D" id="3.10.180.10">
    <property type="entry name" value="2,3-Dihydroxybiphenyl 1,2-Dioxygenase, domain 1"/>
    <property type="match status" value="1"/>
</dbReference>
<dbReference type="InterPro" id="IPR018146">
    <property type="entry name" value="Glyoxalase_1_CS"/>
</dbReference>
<dbReference type="EMBL" id="BAAAZR010000052">
    <property type="protein sequence ID" value="GAA3841666.1"/>
    <property type="molecule type" value="Genomic_DNA"/>
</dbReference>
<gene>
    <name evidence="3" type="ORF">GCM10022226_75180</name>
</gene>
<dbReference type="Proteomes" id="UP001500888">
    <property type="component" value="Unassembled WGS sequence"/>
</dbReference>
<evidence type="ECO:0000259" key="2">
    <source>
        <dbReference type="PROSITE" id="PS51819"/>
    </source>
</evidence>
<organism evidence="3 4">
    <name type="scientific">Sphaerisporangium flaviroseum</name>
    <dbReference type="NCBI Taxonomy" id="509199"/>
    <lineage>
        <taxon>Bacteria</taxon>
        <taxon>Bacillati</taxon>
        <taxon>Actinomycetota</taxon>
        <taxon>Actinomycetes</taxon>
        <taxon>Streptosporangiales</taxon>
        <taxon>Streptosporangiaceae</taxon>
        <taxon>Sphaerisporangium</taxon>
    </lineage>
</organism>
<proteinExistence type="predicted"/>
<keyword evidence="4" id="KW-1185">Reference proteome</keyword>
<reference evidence="4" key="1">
    <citation type="journal article" date="2019" name="Int. J. Syst. Evol. Microbiol.">
        <title>The Global Catalogue of Microorganisms (GCM) 10K type strain sequencing project: providing services to taxonomists for standard genome sequencing and annotation.</title>
        <authorList>
            <consortium name="The Broad Institute Genomics Platform"/>
            <consortium name="The Broad Institute Genome Sequencing Center for Infectious Disease"/>
            <person name="Wu L."/>
            <person name="Ma J."/>
        </authorList>
    </citation>
    <scope>NUCLEOTIDE SEQUENCE [LARGE SCALE GENOMIC DNA]</scope>
    <source>
        <strain evidence="4">JCM 16908</strain>
    </source>
</reference>
<dbReference type="PANTHER" id="PTHR36113:SF1">
    <property type="entry name" value="GLYOXALASE_BLEOMYCIN RESISTANCE PROTEIN_DIOXYGENASE"/>
    <property type="match status" value="1"/>
</dbReference>
<dbReference type="CDD" id="cd06587">
    <property type="entry name" value="VOC"/>
    <property type="match status" value="1"/>
</dbReference>
<sequence>MSFQLGHVGLNVTDLEKTKQFYLRVFGFDLISESAEGDRRYATLGFDGTSMVTLWQQSEGHFATTLPGLHHFAFRVADMDAVRRAETTLREVGAQFAYEGIVPHGTGRQSGGLFFKDPDGIRVEIFAPTGAEELPAPVADAPTCGFF</sequence>
<accession>A0ABP7JDQ8</accession>